<dbReference type="Gene3D" id="3.20.20.190">
    <property type="entry name" value="Phosphatidylinositol (PI) phosphodiesterase"/>
    <property type="match status" value="1"/>
</dbReference>
<dbReference type="InterPro" id="IPR030395">
    <property type="entry name" value="GP_PDE_dom"/>
</dbReference>
<dbReference type="Pfam" id="PF03009">
    <property type="entry name" value="GDPD"/>
    <property type="match status" value="1"/>
</dbReference>
<dbReference type="Proteomes" id="UP000055136">
    <property type="component" value="Chromosome"/>
</dbReference>
<dbReference type="AlphaFoldDB" id="A0A0S2TE49"/>
<dbReference type="SUPFAM" id="SSF51695">
    <property type="entry name" value="PLC-like phosphodiesterases"/>
    <property type="match status" value="1"/>
</dbReference>
<reference evidence="2" key="1">
    <citation type="submission" date="2015-10" db="EMBL/GenBank/DDBJ databases">
        <title>Description of Candidatus Tenderia electrophaga gen. nov, sp. nov., an Uncultivated Electroautotroph from a Biocathode Enrichment.</title>
        <authorList>
            <person name="Eddie B.J."/>
            <person name="Malanoski A.P."/>
            <person name="Wang Z."/>
            <person name="Hall R.J."/>
            <person name="Oh S.D."/>
            <person name="Heiner C."/>
            <person name="Lin B."/>
            <person name="Strycharz-Glaven S.M."/>
        </authorList>
    </citation>
    <scope>NUCLEOTIDE SEQUENCE [LARGE SCALE GENOMIC DNA]</scope>
    <source>
        <strain evidence="2">NRL1</strain>
    </source>
</reference>
<keyword evidence="3" id="KW-1185">Reference proteome</keyword>
<dbReference type="STRING" id="1748243.Tel_09895"/>
<gene>
    <name evidence="2" type="ORF">Tel_09895</name>
</gene>
<dbReference type="PROSITE" id="PS51704">
    <property type="entry name" value="GP_PDE"/>
    <property type="match status" value="1"/>
</dbReference>
<dbReference type="KEGG" id="tee:Tel_09895"/>
<dbReference type="GO" id="GO:0008081">
    <property type="term" value="F:phosphoric diester hydrolase activity"/>
    <property type="evidence" value="ECO:0007669"/>
    <property type="project" value="InterPro"/>
</dbReference>
<evidence type="ECO:0000259" key="1">
    <source>
        <dbReference type="PROSITE" id="PS51704"/>
    </source>
</evidence>
<dbReference type="EMBL" id="CP013099">
    <property type="protein sequence ID" value="ALP53435.1"/>
    <property type="molecule type" value="Genomic_DNA"/>
</dbReference>
<feature type="domain" description="GP-PDE" evidence="1">
    <location>
        <begin position="4"/>
        <end position="252"/>
    </location>
</feature>
<name>A0A0S2TE49_9GAMM</name>
<sequence length="252" mass="28412">MEPPILIAHRGYAKKFPENTLVAIQAALDAGACGVEFDVQFTKDGVPVLLHDANLKRTTGTNKRITSIEHAQVHEITVNEAQQRPKKFGNVGIPTLASVVELFIDYPKRHAFVEIKQESIDAFGIEKVIKTLATLCQPIIDRCTLIGYDDLALRCSRAMGFKSIGWVLKKYNDESRIRATELAPDFLFCNHTKLPKKTTDIWPGPWHWVFYEVTHVKQALQLLELGAEYLETMAIAELMKSKQLRARHCGEA</sequence>
<accession>A0A0S2TE49</accession>
<dbReference type="GO" id="GO:0006629">
    <property type="term" value="P:lipid metabolic process"/>
    <property type="evidence" value="ECO:0007669"/>
    <property type="project" value="InterPro"/>
</dbReference>
<evidence type="ECO:0000313" key="3">
    <source>
        <dbReference type="Proteomes" id="UP000055136"/>
    </source>
</evidence>
<organism evidence="2 3">
    <name type="scientific">Candidatus Tenderia electrophaga</name>
    <dbReference type="NCBI Taxonomy" id="1748243"/>
    <lineage>
        <taxon>Bacteria</taxon>
        <taxon>Pseudomonadati</taxon>
        <taxon>Pseudomonadota</taxon>
        <taxon>Gammaproteobacteria</taxon>
        <taxon>Candidatus Tenderiales</taxon>
        <taxon>Candidatus Tenderiaceae</taxon>
        <taxon>Candidatus Tenderia</taxon>
    </lineage>
</organism>
<proteinExistence type="predicted"/>
<evidence type="ECO:0000313" key="2">
    <source>
        <dbReference type="EMBL" id="ALP53435.1"/>
    </source>
</evidence>
<dbReference type="PANTHER" id="PTHR46211:SF1">
    <property type="entry name" value="GLYCEROPHOSPHODIESTER PHOSPHODIESTERASE, CYTOPLASMIC"/>
    <property type="match status" value="1"/>
</dbReference>
<dbReference type="InterPro" id="IPR017946">
    <property type="entry name" value="PLC-like_Pdiesterase_TIM-brl"/>
</dbReference>
<dbReference type="PANTHER" id="PTHR46211">
    <property type="entry name" value="GLYCEROPHOSPHORYL DIESTER PHOSPHODIESTERASE"/>
    <property type="match status" value="1"/>
</dbReference>
<protein>
    <recommendedName>
        <fullName evidence="1">GP-PDE domain-containing protein</fullName>
    </recommendedName>
</protein>